<keyword evidence="1" id="KW-1133">Transmembrane helix</keyword>
<accession>A0ABZ1D1F5</accession>
<dbReference type="RefSeq" id="XP_062792594.1">
    <property type="nucleotide sequence ID" value="XM_062936543.1"/>
</dbReference>
<dbReference type="Pfam" id="PF20152">
    <property type="entry name" value="DUF6534"/>
    <property type="match status" value="1"/>
</dbReference>
<dbReference type="Proteomes" id="UP001329825">
    <property type="component" value="Chromosome 6"/>
</dbReference>
<feature type="domain" description="DUF6534" evidence="2">
    <location>
        <begin position="191"/>
        <end position="275"/>
    </location>
</feature>
<dbReference type="PANTHER" id="PTHR40465:SF1">
    <property type="entry name" value="DUF6534 DOMAIN-CONTAINING PROTEIN"/>
    <property type="match status" value="1"/>
</dbReference>
<gene>
    <name evidence="3" type="ORF">IL334_004828</name>
</gene>
<evidence type="ECO:0000259" key="2">
    <source>
        <dbReference type="Pfam" id="PF20152"/>
    </source>
</evidence>
<evidence type="ECO:0000313" key="3">
    <source>
        <dbReference type="EMBL" id="WRT67854.1"/>
    </source>
</evidence>
<sequence>MSLSKMEMIDISGMPVEQIEAIAKAAFGGNLGWHIGPFLLAVLFDGILLGVVSQQYLTWWIYSRQTERRLHAFLTHFLLIASVVYTGCEISYCLHNFVYNFGQYRVFLEVNYPQVFPLLGWIMSAPVQLFYTERSYRLNGESRILVGLLVSLIVTTLGVTVWILVACQSLSSELQAFAILPPVQAWQSLTLATDSIITASIGWGLYRSRTGWSHTDDLVKRVTLITLETQLGPTLLMLAFVIEFAINPPSTIGIFFEQLIPKFYVVGYLATINSRFDLRRASCPATIGPCTPSKPNTYYQGSSPLHQDTVIVDTDTYVESYKLQCTPPGINRIQQLEGLKETCDDHWVEHLDFHQSNKSNKTLHDPAQLV</sequence>
<evidence type="ECO:0000256" key="1">
    <source>
        <dbReference type="SAM" id="Phobius"/>
    </source>
</evidence>
<dbReference type="GeneID" id="87956959"/>
<keyword evidence="1" id="KW-0472">Membrane</keyword>
<keyword evidence="1" id="KW-0812">Transmembrane</keyword>
<dbReference type="InterPro" id="IPR045339">
    <property type="entry name" value="DUF6534"/>
</dbReference>
<feature type="transmembrane region" description="Helical" evidence="1">
    <location>
        <begin position="73"/>
        <end position="92"/>
    </location>
</feature>
<reference evidence="3 4" key="1">
    <citation type="submission" date="2024-01" db="EMBL/GenBank/DDBJ databases">
        <title>Comparative genomics of Cryptococcus and Kwoniella reveals pathogenesis evolution and contrasting modes of karyotype evolution via chromosome fusion or intercentromeric recombination.</title>
        <authorList>
            <person name="Coelho M.A."/>
            <person name="David-Palma M."/>
            <person name="Shea T."/>
            <person name="Bowers K."/>
            <person name="McGinley-Smith S."/>
            <person name="Mohammad A.W."/>
            <person name="Gnirke A."/>
            <person name="Yurkov A.M."/>
            <person name="Nowrousian M."/>
            <person name="Sun S."/>
            <person name="Cuomo C.A."/>
            <person name="Heitman J."/>
        </authorList>
    </citation>
    <scope>NUCLEOTIDE SEQUENCE [LARGE SCALE GENOMIC DNA]</scope>
    <source>
        <strain evidence="3">CBS 11374</strain>
    </source>
</reference>
<name>A0ABZ1D1F5_9TREE</name>
<dbReference type="EMBL" id="CP141886">
    <property type="protein sequence ID" value="WRT67854.1"/>
    <property type="molecule type" value="Genomic_DNA"/>
</dbReference>
<protein>
    <recommendedName>
        <fullName evidence="2">DUF6534 domain-containing protein</fullName>
    </recommendedName>
</protein>
<keyword evidence="4" id="KW-1185">Reference proteome</keyword>
<feature type="transmembrane region" description="Helical" evidence="1">
    <location>
        <begin position="144"/>
        <end position="165"/>
    </location>
</feature>
<feature type="transmembrane region" description="Helical" evidence="1">
    <location>
        <begin position="112"/>
        <end position="132"/>
    </location>
</feature>
<feature type="transmembrane region" description="Helical" evidence="1">
    <location>
        <begin position="31"/>
        <end position="52"/>
    </location>
</feature>
<evidence type="ECO:0000313" key="4">
    <source>
        <dbReference type="Proteomes" id="UP001329825"/>
    </source>
</evidence>
<organism evidence="3 4">
    <name type="scientific">Kwoniella shivajii</name>
    <dbReference type="NCBI Taxonomy" id="564305"/>
    <lineage>
        <taxon>Eukaryota</taxon>
        <taxon>Fungi</taxon>
        <taxon>Dikarya</taxon>
        <taxon>Basidiomycota</taxon>
        <taxon>Agaricomycotina</taxon>
        <taxon>Tremellomycetes</taxon>
        <taxon>Tremellales</taxon>
        <taxon>Cryptococcaceae</taxon>
        <taxon>Kwoniella</taxon>
    </lineage>
</organism>
<proteinExistence type="predicted"/>
<dbReference type="PANTHER" id="PTHR40465">
    <property type="entry name" value="CHROMOSOME 1, WHOLE GENOME SHOTGUN SEQUENCE"/>
    <property type="match status" value="1"/>
</dbReference>